<evidence type="ECO:0000313" key="2">
    <source>
        <dbReference type="EMBL" id="CBJ49175.1"/>
    </source>
</evidence>
<feature type="compositionally biased region" description="Low complexity" evidence="1">
    <location>
        <begin position="454"/>
        <end position="471"/>
    </location>
</feature>
<feature type="region of interest" description="Disordered" evidence="1">
    <location>
        <begin position="117"/>
        <end position="145"/>
    </location>
</feature>
<dbReference type="PANTHER" id="PTHR35482">
    <property type="entry name" value="CYTOCHROME C OXIDASE SUBUNIT"/>
    <property type="match status" value="1"/>
</dbReference>
<feature type="compositionally biased region" description="Basic and acidic residues" evidence="1">
    <location>
        <begin position="220"/>
        <end position="238"/>
    </location>
</feature>
<gene>
    <name evidence="2" type="ORF">Esi_0207_0041</name>
</gene>
<reference evidence="2 3" key="1">
    <citation type="journal article" date="2010" name="Nature">
        <title>The Ectocarpus genome and the independent evolution of multicellularity in brown algae.</title>
        <authorList>
            <person name="Cock J.M."/>
            <person name="Sterck L."/>
            <person name="Rouze P."/>
            <person name="Scornet D."/>
            <person name="Allen A.E."/>
            <person name="Amoutzias G."/>
            <person name="Anthouard V."/>
            <person name="Artiguenave F."/>
            <person name="Aury J.M."/>
            <person name="Badger J.H."/>
            <person name="Beszteri B."/>
            <person name="Billiau K."/>
            <person name="Bonnet E."/>
            <person name="Bothwell J.H."/>
            <person name="Bowler C."/>
            <person name="Boyen C."/>
            <person name="Brownlee C."/>
            <person name="Carrano C.J."/>
            <person name="Charrier B."/>
            <person name="Cho G.Y."/>
            <person name="Coelho S.M."/>
            <person name="Collen J."/>
            <person name="Corre E."/>
            <person name="Da Silva C."/>
            <person name="Delage L."/>
            <person name="Delaroque N."/>
            <person name="Dittami S.M."/>
            <person name="Doulbeau S."/>
            <person name="Elias M."/>
            <person name="Farnham G."/>
            <person name="Gachon C.M."/>
            <person name="Gschloessl B."/>
            <person name="Heesch S."/>
            <person name="Jabbari K."/>
            <person name="Jubin C."/>
            <person name="Kawai H."/>
            <person name="Kimura K."/>
            <person name="Kloareg B."/>
            <person name="Kupper F.C."/>
            <person name="Lang D."/>
            <person name="Le Bail A."/>
            <person name="Leblanc C."/>
            <person name="Lerouge P."/>
            <person name="Lohr M."/>
            <person name="Lopez P.J."/>
            <person name="Martens C."/>
            <person name="Maumus F."/>
            <person name="Michel G."/>
            <person name="Miranda-Saavedra D."/>
            <person name="Morales J."/>
            <person name="Moreau H."/>
            <person name="Motomura T."/>
            <person name="Nagasato C."/>
            <person name="Napoli C.A."/>
            <person name="Nelson D.R."/>
            <person name="Nyvall-Collen P."/>
            <person name="Peters A.F."/>
            <person name="Pommier C."/>
            <person name="Potin P."/>
            <person name="Poulain J."/>
            <person name="Quesneville H."/>
            <person name="Read B."/>
            <person name="Rensing S.A."/>
            <person name="Ritter A."/>
            <person name="Rousvoal S."/>
            <person name="Samanta M."/>
            <person name="Samson G."/>
            <person name="Schroeder D.C."/>
            <person name="Segurens B."/>
            <person name="Strittmatter M."/>
            <person name="Tonon T."/>
            <person name="Tregear J.W."/>
            <person name="Valentin K."/>
            <person name="von Dassow P."/>
            <person name="Yamagishi T."/>
            <person name="Van de Peer Y."/>
            <person name="Wincker P."/>
        </authorList>
    </citation>
    <scope>NUCLEOTIDE SEQUENCE [LARGE SCALE GENOMIC DNA]</scope>
    <source>
        <strain evidence="3">Ec32 / CCAP1310/4</strain>
    </source>
</reference>
<feature type="region of interest" description="Disordered" evidence="1">
    <location>
        <begin position="453"/>
        <end position="486"/>
    </location>
</feature>
<evidence type="ECO:0000313" key="3">
    <source>
        <dbReference type="Proteomes" id="UP000002630"/>
    </source>
</evidence>
<name>D7FQR8_ECTSI</name>
<organism evidence="2 3">
    <name type="scientific">Ectocarpus siliculosus</name>
    <name type="common">Brown alga</name>
    <name type="synonym">Conferva siliculosa</name>
    <dbReference type="NCBI Taxonomy" id="2880"/>
    <lineage>
        <taxon>Eukaryota</taxon>
        <taxon>Sar</taxon>
        <taxon>Stramenopiles</taxon>
        <taxon>Ochrophyta</taxon>
        <taxon>PX clade</taxon>
        <taxon>Phaeophyceae</taxon>
        <taxon>Ectocarpales</taxon>
        <taxon>Ectocarpaceae</taxon>
        <taxon>Ectocarpus</taxon>
    </lineage>
</organism>
<dbReference type="InParanoid" id="D7FQR8"/>
<dbReference type="PANTHER" id="PTHR35482:SF1">
    <property type="entry name" value="CYTOCHROME C OXIDASE SUBUNIT"/>
    <property type="match status" value="1"/>
</dbReference>
<dbReference type="EMBL" id="FN649727">
    <property type="protein sequence ID" value="CBJ49175.1"/>
    <property type="molecule type" value="Genomic_DNA"/>
</dbReference>
<keyword evidence="3" id="KW-1185">Reference proteome</keyword>
<evidence type="ECO:0000256" key="1">
    <source>
        <dbReference type="SAM" id="MobiDB-lite"/>
    </source>
</evidence>
<accession>D7FQR8</accession>
<proteinExistence type="predicted"/>
<dbReference type="EMBL" id="FN648384">
    <property type="protein sequence ID" value="CBJ49175.1"/>
    <property type="molecule type" value="Genomic_DNA"/>
</dbReference>
<dbReference type="OrthoDB" id="206869at2759"/>
<protein>
    <submittedName>
        <fullName evidence="2">Uncharacterized protein</fullName>
    </submittedName>
</protein>
<dbReference type="AlphaFoldDB" id="D7FQR8"/>
<dbReference type="eggNOG" id="ENOG502QT92">
    <property type="taxonomic scope" value="Eukaryota"/>
</dbReference>
<feature type="compositionally biased region" description="Low complexity" evidence="1">
    <location>
        <begin position="125"/>
        <end position="145"/>
    </location>
</feature>
<dbReference type="Proteomes" id="UP000002630">
    <property type="component" value="Linkage Group LG02"/>
</dbReference>
<sequence>MEKSKGEFNRTVDRERQDKLRDNLVVKGDKDKAVSELEAGRRTIVRDPDDPMQEANILDDLMVSRDEDLEDELRAAYAAGSSSDVAAGEKPKFDGAYGSTMQGAEAFFNKPSPFQKAAEYKEESAAASASASTADAEATAAGTSADARVLDAVESAETAAETTGTVIEDSFEKVTGSVGGRWEKPKEGADVDTHKPVVSTWGVFERPKDMSKAFGGGRDPTLKRLDPEEKRRRDEETKAILNSYRGSTGEDLKREKESETEIKAALAQSKRAMKFGDTFGAVSALEGVKQECSIHGPLGAVVFLELAMALEATGRSYQAQDIYKVLRRSKNREIKSQAKRLNEGLEAMDMLKFGRVGEVNEVSEVTKMWTASFTPMSGDQEKKYSQVYYEKDADGRPSEDGVFAVEDAKQVLTFASKYKGGISKNRIIAAFDFLKQRSEEASLAARREASLIRKQQQQAQDDADAAAAAENENGEEGGSGGKQEKTEEEMFALKKTPWEKNAESTLPQGGAGLVSLMGDMSNLEERIQGGWKLTIKAGGSSVDVLQRDSPFVLNPGGKLTAVEPSGPLLSVTKEGEWKLDADNRVIKLDFASSKWAGLVNTGGAQEGLEVLALDDKLLVALESRPGSGGEATGTRKFAVDKFRLLVRA</sequence>
<feature type="region of interest" description="Disordered" evidence="1">
    <location>
        <begin position="209"/>
        <end position="256"/>
    </location>
</feature>